<protein>
    <submittedName>
        <fullName evidence="1">Uncharacterized protein</fullName>
    </submittedName>
</protein>
<dbReference type="Proteomes" id="UP001374803">
    <property type="component" value="Chromosome"/>
</dbReference>
<gene>
    <name evidence="1" type="ORF">LVJ94_35000</name>
</gene>
<proteinExistence type="predicted"/>
<sequence length="107" mass="11584">MIRGRARFDGLAIGEIEVSFLEKDRLKLVAKAAFVSTGSGATHGWTTNEAWSPDVVSKLAELCVLMEQDLARLHFEKAAEDVEPARVATANMATGLMEHVMGDVPSI</sequence>
<dbReference type="EMBL" id="CP089983">
    <property type="protein sequence ID" value="WXB02110.1"/>
    <property type="molecule type" value="Genomic_DNA"/>
</dbReference>
<organism evidence="1 2">
    <name type="scientific">Pendulispora rubella</name>
    <dbReference type="NCBI Taxonomy" id="2741070"/>
    <lineage>
        <taxon>Bacteria</taxon>
        <taxon>Pseudomonadati</taxon>
        <taxon>Myxococcota</taxon>
        <taxon>Myxococcia</taxon>
        <taxon>Myxococcales</taxon>
        <taxon>Sorangiineae</taxon>
        <taxon>Pendulisporaceae</taxon>
        <taxon>Pendulispora</taxon>
    </lineage>
</organism>
<keyword evidence="2" id="KW-1185">Reference proteome</keyword>
<evidence type="ECO:0000313" key="2">
    <source>
        <dbReference type="Proteomes" id="UP001374803"/>
    </source>
</evidence>
<reference evidence="1" key="1">
    <citation type="submission" date="2021-12" db="EMBL/GenBank/DDBJ databases">
        <title>Discovery of the Pendulisporaceae a myxobacterial family with distinct sporulation behavior and unique specialized metabolism.</title>
        <authorList>
            <person name="Garcia R."/>
            <person name="Popoff A."/>
            <person name="Bader C.D."/>
            <person name="Loehr J."/>
            <person name="Walesch S."/>
            <person name="Walt C."/>
            <person name="Boldt J."/>
            <person name="Bunk B."/>
            <person name="Haeckl F.J.F.P.J."/>
            <person name="Gunesch A.P."/>
            <person name="Birkelbach J."/>
            <person name="Nuebel U."/>
            <person name="Pietschmann T."/>
            <person name="Bach T."/>
            <person name="Mueller R."/>
        </authorList>
    </citation>
    <scope>NUCLEOTIDE SEQUENCE</scope>
    <source>
        <strain evidence="1">MSr11367</strain>
    </source>
</reference>
<dbReference type="RefSeq" id="WP_394831735.1">
    <property type="nucleotide sequence ID" value="NZ_CP089929.1"/>
</dbReference>
<name>A0ABZ2KVK1_9BACT</name>
<accession>A0ABZ2KVK1</accession>
<evidence type="ECO:0000313" key="1">
    <source>
        <dbReference type="EMBL" id="WXB02110.1"/>
    </source>
</evidence>